<evidence type="ECO:0000259" key="8">
    <source>
        <dbReference type="PROSITE" id="PS00388"/>
    </source>
</evidence>
<dbReference type="PROSITE" id="PS51475">
    <property type="entry name" value="PROTEASOME_ALPHA_2"/>
    <property type="match status" value="1"/>
</dbReference>
<dbReference type="Gene3D" id="3.60.20.10">
    <property type="entry name" value="Glutamine Phosphoribosylpyrophosphate, subunit 1, domain 1"/>
    <property type="match status" value="1"/>
</dbReference>
<sequence length="356" mass="38807">MSYDRAITVFSPDGHLFQVEYAQEAVKKGSTAVGVRGKDIVVLGVEKKSVAKLQDERTVRKICALDDNVCMAFAGLTADARIVINRARVECQSHRLTVEDPVTVEYITRYIASLKQRYTQSNGRRPFGISALIVGFDFDGTPRLYQTDPSGTYHAWKANAIGRGAKSVREFLEKNYTDEAIETDDLTIKLVIKALLEVSLHLKSGQDGEVTSEWWFLGSAKWTAQNWVTDVWATRKEGARAPTVMLGYLRACCAGHRSALCQLPYTTEAVKAPRGISGCPRANSSQPPLNLAAARAAAGVREMERKLGVMLGSGEGLGFVKTTEVLAGEAPEAEGVVGGPGRSPEVGAQWWERGEL</sequence>
<feature type="region of interest" description="Disordered" evidence="7">
    <location>
        <begin position="333"/>
        <end position="356"/>
    </location>
</feature>
<reference evidence="9" key="2">
    <citation type="submission" date="2025-08" db="UniProtKB">
        <authorList>
            <consortium name="Ensembl"/>
        </authorList>
    </citation>
    <scope>IDENTIFICATION</scope>
    <source>
        <strain evidence="9">Thoroughbred</strain>
    </source>
</reference>
<name>A0A9L0RD41_HORSE</name>
<dbReference type="PANTHER" id="PTHR11599">
    <property type="entry name" value="PROTEASOME SUBUNIT ALPHA/BETA"/>
    <property type="match status" value="1"/>
</dbReference>
<comment type="subunit">
    <text evidence="5">The 26S proteasome consists of a 20S proteasome core and two 19S regulatory subunits. The 20S proteasome core is composed of 28 subunits that are arranged in four stacked rings, resulting in a barrel-shaped structure. The two end rings are each formed by seven alpha subunits, and the two central rings are each formed by seven beta subunits. The catalytic chamber with the active sites is on the inside of the barrel.</text>
</comment>
<comment type="subcellular location">
    <subcellularLocation>
        <location evidence="2">Cytoplasm</location>
    </subcellularLocation>
</comment>
<evidence type="ECO:0000256" key="3">
    <source>
        <dbReference type="ARBA" id="ARBA00022490"/>
    </source>
</evidence>
<dbReference type="GO" id="GO:0005737">
    <property type="term" value="C:cytoplasm"/>
    <property type="evidence" value="ECO:0007669"/>
    <property type="project" value="UniProtKB-SubCell"/>
</dbReference>
<dbReference type="SMART" id="SM00948">
    <property type="entry name" value="Proteasome_A_N"/>
    <property type="match status" value="1"/>
</dbReference>
<dbReference type="Pfam" id="PF00227">
    <property type="entry name" value="Proteasome"/>
    <property type="match status" value="1"/>
</dbReference>
<evidence type="ECO:0000256" key="5">
    <source>
        <dbReference type="ARBA" id="ARBA00026071"/>
    </source>
</evidence>
<dbReference type="SUPFAM" id="SSF56235">
    <property type="entry name" value="N-terminal nucleophile aminohydrolases (Ntn hydrolases)"/>
    <property type="match status" value="1"/>
</dbReference>
<dbReference type="GeneTree" id="ENSGT00940000159695"/>
<gene>
    <name evidence="9" type="primary">PSMA7</name>
</gene>
<evidence type="ECO:0000256" key="7">
    <source>
        <dbReference type="SAM" id="MobiDB-lite"/>
    </source>
</evidence>
<evidence type="ECO:0000256" key="2">
    <source>
        <dbReference type="ARBA" id="ARBA00004496"/>
    </source>
</evidence>
<dbReference type="InterPro" id="IPR023332">
    <property type="entry name" value="Proteasome_alpha-type"/>
</dbReference>
<evidence type="ECO:0000256" key="1">
    <source>
        <dbReference type="ARBA" id="ARBA00002000"/>
    </source>
</evidence>
<dbReference type="GO" id="GO:0005634">
    <property type="term" value="C:nucleus"/>
    <property type="evidence" value="ECO:0007669"/>
    <property type="project" value="Ensembl"/>
</dbReference>
<organism evidence="9 10">
    <name type="scientific">Equus caballus</name>
    <name type="common">Horse</name>
    <dbReference type="NCBI Taxonomy" id="9796"/>
    <lineage>
        <taxon>Eukaryota</taxon>
        <taxon>Metazoa</taxon>
        <taxon>Chordata</taxon>
        <taxon>Craniata</taxon>
        <taxon>Vertebrata</taxon>
        <taxon>Euteleostomi</taxon>
        <taxon>Mammalia</taxon>
        <taxon>Eutheria</taxon>
        <taxon>Laurasiatheria</taxon>
        <taxon>Perissodactyla</taxon>
        <taxon>Equidae</taxon>
        <taxon>Equus</taxon>
    </lineage>
</organism>
<accession>A0A9L0RD41</accession>
<keyword evidence="3" id="KW-0963">Cytoplasm</keyword>
<keyword evidence="10" id="KW-1185">Reference proteome</keyword>
<dbReference type="GO" id="GO:0042802">
    <property type="term" value="F:identical protein binding"/>
    <property type="evidence" value="ECO:0007669"/>
    <property type="project" value="Ensembl"/>
</dbReference>
<dbReference type="CDD" id="cd03755">
    <property type="entry name" value="proteasome_alpha_type_7"/>
    <property type="match status" value="1"/>
</dbReference>
<dbReference type="GO" id="GO:0019773">
    <property type="term" value="C:proteasome core complex, alpha-subunit complex"/>
    <property type="evidence" value="ECO:0007669"/>
    <property type="project" value="UniProtKB-UniRule"/>
</dbReference>
<comment type="similarity">
    <text evidence="6">Belongs to the peptidase T1A family.</text>
</comment>
<evidence type="ECO:0000313" key="9">
    <source>
        <dbReference type="Ensembl" id="ENSECAP00000061897.1"/>
    </source>
</evidence>
<dbReference type="InterPro" id="IPR029055">
    <property type="entry name" value="Ntn_hydrolases_N"/>
</dbReference>
<comment type="function">
    <text evidence="1">The proteasome is a multicatalytic proteinase complex which is characterized by its ability to cleave peptides with Arg, Phe, Tyr, Leu, and Glu adjacent to the leaving group at neutral or slightly basic pH. The proteasome has an ATP-dependent proteolytic activity.</text>
</comment>
<reference evidence="9 10" key="1">
    <citation type="journal article" date="2009" name="Science">
        <title>Genome sequence, comparative analysis, and population genetics of the domestic horse.</title>
        <authorList>
            <consortium name="Broad Institute Genome Sequencing Platform"/>
            <consortium name="Broad Institute Whole Genome Assembly Team"/>
            <person name="Wade C.M."/>
            <person name="Giulotto E."/>
            <person name="Sigurdsson S."/>
            <person name="Zoli M."/>
            <person name="Gnerre S."/>
            <person name="Imsland F."/>
            <person name="Lear T.L."/>
            <person name="Adelson D.L."/>
            <person name="Bailey E."/>
            <person name="Bellone R.R."/>
            <person name="Bloecker H."/>
            <person name="Distl O."/>
            <person name="Edgar R.C."/>
            <person name="Garber M."/>
            <person name="Leeb T."/>
            <person name="Mauceli E."/>
            <person name="MacLeod J.N."/>
            <person name="Penedo M.C.T."/>
            <person name="Raison J.M."/>
            <person name="Sharpe T."/>
            <person name="Vogel J."/>
            <person name="Andersson L."/>
            <person name="Antczak D.F."/>
            <person name="Biagi T."/>
            <person name="Binns M.M."/>
            <person name="Chowdhary B.P."/>
            <person name="Coleman S.J."/>
            <person name="Della Valle G."/>
            <person name="Fryc S."/>
            <person name="Guerin G."/>
            <person name="Hasegawa T."/>
            <person name="Hill E.W."/>
            <person name="Jurka J."/>
            <person name="Kiialainen A."/>
            <person name="Lindgren G."/>
            <person name="Liu J."/>
            <person name="Magnani E."/>
            <person name="Mickelson J.R."/>
            <person name="Murray J."/>
            <person name="Nergadze S.G."/>
            <person name="Onofrio R."/>
            <person name="Pedroni S."/>
            <person name="Piras M.F."/>
            <person name="Raudsepp T."/>
            <person name="Rocchi M."/>
            <person name="Roeed K.H."/>
            <person name="Ryder O.A."/>
            <person name="Searle S."/>
            <person name="Skow L."/>
            <person name="Swinburne J.E."/>
            <person name="Syvaenen A.C."/>
            <person name="Tozaki T."/>
            <person name="Valberg S.J."/>
            <person name="Vaudin M."/>
            <person name="White J.R."/>
            <person name="Zody M.C."/>
            <person name="Lander E.S."/>
            <person name="Lindblad-Toh K."/>
        </authorList>
    </citation>
    <scope>NUCLEOTIDE SEQUENCE [LARGE SCALE GENOMIC DNA]</scope>
    <source>
        <strain evidence="9 10">Thoroughbred</strain>
    </source>
</reference>
<reference evidence="9" key="3">
    <citation type="submission" date="2025-09" db="UniProtKB">
        <authorList>
            <consortium name="Ensembl"/>
        </authorList>
    </citation>
    <scope>IDENTIFICATION</scope>
    <source>
        <strain evidence="9">Thoroughbred</strain>
    </source>
</reference>
<dbReference type="Ensembl" id="ENSECAT00000117045.1">
    <property type="protein sequence ID" value="ENSECAP00000061897.1"/>
    <property type="gene ID" value="ENSECAG00000014168.4"/>
</dbReference>
<dbReference type="GO" id="GO:0006511">
    <property type="term" value="P:ubiquitin-dependent protein catabolic process"/>
    <property type="evidence" value="ECO:0007669"/>
    <property type="project" value="InterPro"/>
</dbReference>
<protein>
    <submittedName>
        <fullName evidence="9">Proteasome 20S subunit alpha 7</fullName>
    </submittedName>
</protein>
<dbReference type="InterPro" id="IPR050115">
    <property type="entry name" value="Proteasome_alpha"/>
</dbReference>
<dbReference type="Proteomes" id="UP000002281">
    <property type="component" value="Chromosome 22"/>
</dbReference>
<dbReference type="AlphaFoldDB" id="A0A9L0RD41"/>
<keyword evidence="4 6" id="KW-0647">Proteasome</keyword>
<dbReference type="InterPro" id="IPR000426">
    <property type="entry name" value="Proteasome_asu_N"/>
</dbReference>
<evidence type="ECO:0000256" key="6">
    <source>
        <dbReference type="PROSITE-ProRule" id="PRU00808"/>
    </source>
</evidence>
<dbReference type="Pfam" id="PF10584">
    <property type="entry name" value="Proteasome_A_N"/>
    <property type="match status" value="1"/>
</dbReference>
<dbReference type="NCBIfam" id="NF003075">
    <property type="entry name" value="PRK03996.1"/>
    <property type="match status" value="1"/>
</dbReference>
<feature type="domain" description="Proteasome alpha-type subunits" evidence="8">
    <location>
        <begin position="3"/>
        <end position="25"/>
    </location>
</feature>
<proteinExistence type="evidence at protein level"/>
<dbReference type="FunFam" id="3.60.20.10:FF:000004">
    <property type="entry name" value="Proteasome subunit alpha type-4"/>
    <property type="match status" value="1"/>
</dbReference>
<dbReference type="InterPro" id="IPR001353">
    <property type="entry name" value="Proteasome_sua/b"/>
</dbReference>
<dbReference type="PROSITE" id="PS00388">
    <property type="entry name" value="PROTEASOME_ALPHA_1"/>
    <property type="match status" value="1"/>
</dbReference>
<evidence type="ECO:0000313" key="10">
    <source>
        <dbReference type="Proteomes" id="UP000002281"/>
    </source>
</evidence>
<evidence type="ECO:0000256" key="4">
    <source>
        <dbReference type="ARBA" id="ARBA00022942"/>
    </source>
</evidence>
<keyword evidence="11" id="KW-1267">Proteomics identification</keyword>
<evidence type="ECO:0007829" key="11">
    <source>
        <dbReference type="PeptideAtlas" id="A0A9L0RD41"/>
    </source>
</evidence>